<feature type="non-terminal residue" evidence="1">
    <location>
        <position position="1"/>
    </location>
</feature>
<accession>A0A382HHU8</accession>
<gene>
    <name evidence="1" type="ORF">METZ01_LOCUS239623</name>
</gene>
<reference evidence="1" key="1">
    <citation type="submission" date="2018-05" db="EMBL/GenBank/DDBJ databases">
        <authorList>
            <person name="Lanie J.A."/>
            <person name="Ng W.-L."/>
            <person name="Kazmierczak K.M."/>
            <person name="Andrzejewski T.M."/>
            <person name="Davidsen T.M."/>
            <person name="Wayne K.J."/>
            <person name="Tettelin H."/>
            <person name="Glass J.I."/>
            <person name="Rusch D."/>
            <person name="Podicherti R."/>
            <person name="Tsui H.-C.T."/>
            <person name="Winkler M.E."/>
        </authorList>
    </citation>
    <scope>NUCLEOTIDE SEQUENCE</scope>
</reference>
<dbReference type="Gene3D" id="3.40.50.300">
    <property type="entry name" value="P-loop containing nucleotide triphosphate hydrolases"/>
    <property type="match status" value="1"/>
</dbReference>
<evidence type="ECO:0000313" key="1">
    <source>
        <dbReference type="EMBL" id="SVB86769.1"/>
    </source>
</evidence>
<feature type="non-terminal residue" evidence="1">
    <location>
        <position position="468"/>
    </location>
</feature>
<dbReference type="InterPro" id="IPR027417">
    <property type="entry name" value="P-loop_NTPase"/>
</dbReference>
<name>A0A382HHU8_9ZZZZ</name>
<dbReference type="AlphaFoldDB" id="A0A382HHU8"/>
<dbReference type="EMBL" id="UINC01061318">
    <property type="protein sequence ID" value="SVB86769.1"/>
    <property type="molecule type" value="Genomic_DNA"/>
</dbReference>
<proteinExistence type="predicted"/>
<organism evidence="1">
    <name type="scientific">marine metagenome</name>
    <dbReference type="NCBI Taxonomy" id="408172"/>
    <lineage>
        <taxon>unclassified sequences</taxon>
        <taxon>metagenomes</taxon>
        <taxon>ecological metagenomes</taxon>
    </lineage>
</organism>
<protein>
    <submittedName>
        <fullName evidence="1">Uncharacterized protein</fullName>
    </submittedName>
</protein>
<dbReference type="SUPFAM" id="SSF52540">
    <property type="entry name" value="P-loop containing nucleoside triphosphate hydrolases"/>
    <property type="match status" value="1"/>
</dbReference>
<sequence length="468" mass="50750">HEPLKALEDEGLVQTRTAHVIGGGSRKRNVIHLTAKGRQQASTLVTTSGHSMSIESTDGLHGRESELGQLEAALADGAAILTGMPGIGKTALLQALPSTRYVNMDASMDAQMLVSSWLEMDDAPIDLEAQMELLSAVNEVLVADEVQDVHPRHQDGVHALLEGLIESKTNVAIGMRAPCPFDNAITLSGIDAEAGQQLLGEEVDSETASDVCEALDGHPLALHLWTPSDDLPEAGDAVQAFVEETVLSRLADDARESLDALSAEPRPVMASHLDAIDINPLDDAALLRWPNGQVEVQHLIRNVRRVAWKVPEEIHRQSAERWSQIEDREARWFEAYHRTLAGDDTTDFIVENSESILSESAAAAALLDDVLHMLPDAHELRRMAARLALERGESDIAADYLNDLPQPNHALLARLHRTQGDIVAAEKAESKAQSSASKADAARMHLSRMAALIDDRLPNETGDLDAVE</sequence>